<reference evidence="3 4" key="2">
    <citation type="submission" date="2019-02" db="EMBL/GenBank/DDBJ databases">
        <title>Draft Genome Sequences of Six Type Strains of the Genus Massilia.</title>
        <authorList>
            <person name="Miess H."/>
            <person name="Frediansyhah A."/>
            <person name="Gross H."/>
        </authorList>
    </citation>
    <scope>NUCLEOTIDE SEQUENCE [LARGE SCALE GENOMIC DNA]</scope>
    <source>
        <strain evidence="3 4">DSM 17472</strain>
    </source>
</reference>
<organism evidence="2 5">
    <name type="scientific">Pseudoduganella albidiflava</name>
    <dbReference type="NCBI Taxonomy" id="321983"/>
    <lineage>
        <taxon>Bacteria</taxon>
        <taxon>Pseudomonadati</taxon>
        <taxon>Pseudomonadota</taxon>
        <taxon>Betaproteobacteria</taxon>
        <taxon>Burkholderiales</taxon>
        <taxon>Oxalobacteraceae</taxon>
        <taxon>Telluria group</taxon>
        <taxon>Pseudoduganella</taxon>
    </lineage>
</organism>
<dbReference type="OrthoDB" id="9788332at2"/>
<dbReference type="Pfam" id="PF09912">
    <property type="entry name" value="DUF2141"/>
    <property type="match status" value="1"/>
</dbReference>
<name>A0A411X4M4_9BURK</name>
<sequence>MTLLNGRARRAFLPLAALGCAALLHAAPAAAATVDIKVENVAGKGKVSVAVCDRERYLKQCAYTASVPAAAGTTKVTVPDVPPGTFAVLAYEDANDNGELDRVLGIPNESWGMSRDPAVMFGPPKFEDAAIEVKDDPTVVDIKLR</sequence>
<gene>
    <name evidence="3" type="ORF">EYF70_25715</name>
    <name evidence="2" type="ORF">GCM10007387_59400</name>
</gene>
<dbReference type="InterPro" id="IPR018673">
    <property type="entry name" value="DUF2141"/>
</dbReference>
<dbReference type="AlphaFoldDB" id="A0A411X4M4"/>
<feature type="chain" id="PRO_5044601953" evidence="1">
    <location>
        <begin position="32"/>
        <end position="145"/>
    </location>
</feature>
<evidence type="ECO:0000313" key="2">
    <source>
        <dbReference type="EMBL" id="GGY69517.1"/>
    </source>
</evidence>
<protein>
    <submittedName>
        <fullName evidence="3">DUF2141 domain-containing protein</fullName>
    </submittedName>
</protein>
<dbReference type="EMBL" id="BMWV01000026">
    <property type="protein sequence ID" value="GGY69517.1"/>
    <property type="molecule type" value="Genomic_DNA"/>
</dbReference>
<feature type="signal peptide" evidence="1">
    <location>
        <begin position="1"/>
        <end position="31"/>
    </location>
</feature>
<dbReference type="Proteomes" id="UP000628442">
    <property type="component" value="Unassembled WGS sequence"/>
</dbReference>
<proteinExistence type="predicted"/>
<dbReference type="EMBL" id="CP036401">
    <property type="protein sequence ID" value="QBI03832.1"/>
    <property type="molecule type" value="Genomic_DNA"/>
</dbReference>
<dbReference type="InterPro" id="IPR006311">
    <property type="entry name" value="TAT_signal"/>
</dbReference>
<keyword evidence="1" id="KW-0732">Signal</keyword>
<keyword evidence="4" id="KW-1185">Reference proteome</keyword>
<accession>A0A411X4M4</accession>
<dbReference type="Proteomes" id="UP000292307">
    <property type="component" value="Chromosome"/>
</dbReference>
<evidence type="ECO:0000313" key="5">
    <source>
        <dbReference type="Proteomes" id="UP000628442"/>
    </source>
</evidence>
<evidence type="ECO:0000313" key="4">
    <source>
        <dbReference type="Proteomes" id="UP000292307"/>
    </source>
</evidence>
<evidence type="ECO:0000256" key="1">
    <source>
        <dbReference type="SAM" id="SignalP"/>
    </source>
</evidence>
<evidence type="ECO:0000313" key="3">
    <source>
        <dbReference type="EMBL" id="QBI03832.1"/>
    </source>
</evidence>
<dbReference type="PROSITE" id="PS51318">
    <property type="entry name" value="TAT"/>
    <property type="match status" value="1"/>
</dbReference>
<reference evidence="2" key="1">
    <citation type="journal article" date="2014" name="Int. J. Syst. Evol. Microbiol.">
        <title>Complete genome sequence of Corynebacterium casei LMG S-19264T (=DSM 44701T), isolated from a smear-ripened cheese.</title>
        <authorList>
            <consortium name="US DOE Joint Genome Institute (JGI-PGF)"/>
            <person name="Walter F."/>
            <person name="Albersmeier A."/>
            <person name="Kalinowski J."/>
            <person name="Ruckert C."/>
        </authorList>
    </citation>
    <scope>NUCLEOTIDE SEQUENCE</scope>
    <source>
        <strain evidence="2">KCTC 12343</strain>
    </source>
</reference>
<dbReference type="RefSeq" id="WP_131147923.1">
    <property type="nucleotide sequence ID" value="NZ_BMWV01000026.1"/>
</dbReference>
<reference evidence="2" key="3">
    <citation type="submission" date="2022-12" db="EMBL/GenBank/DDBJ databases">
        <authorList>
            <person name="Sun Q."/>
            <person name="Kim S."/>
        </authorList>
    </citation>
    <scope>NUCLEOTIDE SEQUENCE</scope>
    <source>
        <strain evidence="2">KCTC 12343</strain>
    </source>
</reference>